<evidence type="ECO:0000313" key="1">
    <source>
        <dbReference type="EMBL" id="SUZ55445.1"/>
    </source>
</evidence>
<dbReference type="AlphaFoldDB" id="A0A381NLI2"/>
<dbReference type="Gene3D" id="3.30.420.40">
    <property type="match status" value="2"/>
</dbReference>
<protein>
    <recommendedName>
        <fullName evidence="2">Fructokinase</fullName>
    </recommendedName>
</protein>
<dbReference type="InterPro" id="IPR043129">
    <property type="entry name" value="ATPase_NBD"/>
</dbReference>
<evidence type="ECO:0008006" key="2">
    <source>
        <dbReference type="Google" id="ProtNLM"/>
    </source>
</evidence>
<dbReference type="SUPFAM" id="SSF53067">
    <property type="entry name" value="Actin-like ATPase domain"/>
    <property type="match status" value="1"/>
</dbReference>
<dbReference type="PANTHER" id="PTHR18964">
    <property type="entry name" value="ROK (REPRESSOR, ORF, KINASE) FAMILY"/>
    <property type="match status" value="1"/>
</dbReference>
<dbReference type="InterPro" id="IPR000600">
    <property type="entry name" value="ROK"/>
</dbReference>
<proteinExistence type="predicted"/>
<gene>
    <name evidence="1" type="ORF">METZ01_LOCUS8299</name>
</gene>
<dbReference type="PROSITE" id="PS01125">
    <property type="entry name" value="ROK"/>
    <property type="match status" value="1"/>
</dbReference>
<dbReference type="GO" id="GO:0004396">
    <property type="term" value="F:hexokinase activity"/>
    <property type="evidence" value="ECO:0007669"/>
    <property type="project" value="TreeGrafter"/>
</dbReference>
<reference evidence="1" key="1">
    <citation type="submission" date="2018-05" db="EMBL/GenBank/DDBJ databases">
        <authorList>
            <person name="Lanie J.A."/>
            <person name="Ng W.-L."/>
            <person name="Kazmierczak K.M."/>
            <person name="Andrzejewski T.M."/>
            <person name="Davidsen T.M."/>
            <person name="Wayne K.J."/>
            <person name="Tettelin H."/>
            <person name="Glass J.I."/>
            <person name="Rusch D."/>
            <person name="Podicherti R."/>
            <person name="Tsui H.-C.T."/>
            <person name="Winkler M.E."/>
        </authorList>
    </citation>
    <scope>NUCLEOTIDE SEQUENCE</scope>
</reference>
<accession>A0A381NLI2</accession>
<dbReference type="PANTHER" id="PTHR18964:SF174">
    <property type="entry name" value="D-ALLOSE KINASE-RELATED"/>
    <property type="match status" value="1"/>
</dbReference>
<sequence length="299" mass="32568">MRIGVDLGGTKIEGIILDDEGSIREKIRIETPYDQYDATLEATCEIVNKLQAKATPRFTVGIGTPGALSLPSKLMKNSNSVCLNGKPFKQDIELRLGYEVRMENDANCFALSEAHYGAGIDCFSVFGVILGTGTGGGIVVNKQLVTGPNNITGEWGHNSIPVSVQKLIANDRTCYCGRQNCIETVLSGRGLKQTYFEQEGQQLEPIEITQRAEQGHSNAMECIQRYCQQLARCLASVINIVDPELIVIGGGLSNIRELYNTVPDFLEEFVFTDVVQTKLSRPKFGDASGARGAACLWAP</sequence>
<name>A0A381NLI2_9ZZZZ</name>
<dbReference type="Pfam" id="PF00480">
    <property type="entry name" value="ROK"/>
    <property type="match status" value="1"/>
</dbReference>
<organism evidence="1">
    <name type="scientific">marine metagenome</name>
    <dbReference type="NCBI Taxonomy" id="408172"/>
    <lineage>
        <taxon>unclassified sequences</taxon>
        <taxon>metagenomes</taxon>
        <taxon>ecological metagenomes</taxon>
    </lineage>
</organism>
<dbReference type="EMBL" id="UINC01000444">
    <property type="protein sequence ID" value="SUZ55445.1"/>
    <property type="molecule type" value="Genomic_DNA"/>
</dbReference>
<dbReference type="InterPro" id="IPR049874">
    <property type="entry name" value="ROK_cs"/>
</dbReference>